<keyword evidence="2" id="KW-1185">Reference proteome</keyword>
<proteinExistence type="predicted"/>
<dbReference type="EMBL" id="PQXI01000072">
    <property type="protein sequence ID" value="TGO25807.1"/>
    <property type="molecule type" value="Genomic_DNA"/>
</dbReference>
<gene>
    <name evidence="1" type="ORF">BPAE_0072g00270</name>
</gene>
<dbReference type="Proteomes" id="UP000297910">
    <property type="component" value="Unassembled WGS sequence"/>
</dbReference>
<sequence>MKGTRLSWISWKARRLWVSLVYYAAARTAVPLPYTSFVLDCHGNAHFINVSLAMLDRPTNHSQFPWQEIIHGHTVCLQALVNAMFSSVGCTKSSLSSIKPFGVLDSTHSSRLVWSSTFNFRKKLSFQWQQTKPSKKF</sequence>
<evidence type="ECO:0000313" key="1">
    <source>
        <dbReference type="EMBL" id="TGO25807.1"/>
    </source>
</evidence>
<accession>A0A4Z1FVN1</accession>
<protein>
    <submittedName>
        <fullName evidence="1">Uncharacterized protein</fullName>
    </submittedName>
</protein>
<comment type="caution">
    <text evidence="1">The sequence shown here is derived from an EMBL/GenBank/DDBJ whole genome shotgun (WGS) entry which is preliminary data.</text>
</comment>
<evidence type="ECO:0000313" key="2">
    <source>
        <dbReference type="Proteomes" id="UP000297910"/>
    </source>
</evidence>
<name>A0A4Z1FVN1_9HELO</name>
<dbReference type="AlphaFoldDB" id="A0A4Z1FVN1"/>
<organism evidence="1 2">
    <name type="scientific">Botrytis paeoniae</name>
    <dbReference type="NCBI Taxonomy" id="278948"/>
    <lineage>
        <taxon>Eukaryota</taxon>
        <taxon>Fungi</taxon>
        <taxon>Dikarya</taxon>
        <taxon>Ascomycota</taxon>
        <taxon>Pezizomycotina</taxon>
        <taxon>Leotiomycetes</taxon>
        <taxon>Helotiales</taxon>
        <taxon>Sclerotiniaceae</taxon>
        <taxon>Botrytis</taxon>
    </lineage>
</organism>
<reference evidence="1 2" key="1">
    <citation type="submission" date="2017-12" db="EMBL/GenBank/DDBJ databases">
        <title>Comparative genomics of Botrytis spp.</title>
        <authorList>
            <person name="Valero-Jimenez C.A."/>
            <person name="Tapia P."/>
            <person name="Veloso J."/>
            <person name="Silva-Moreno E."/>
            <person name="Staats M."/>
            <person name="Valdes J.H."/>
            <person name="Van Kan J.A.L."/>
        </authorList>
    </citation>
    <scope>NUCLEOTIDE SEQUENCE [LARGE SCALE GENOMIC DNA]</scope>
    <source>
        <strain evidence="1 2">Bp0003</strain>
    </source>
</reference>